<dbReference type="EMBL" id="JBBPBM010000002">
    <property type="protein sequence ID" value="KAK8597363.1"/>
    <property type="molecule type" value="Genomic_DNA"/>
</dbReference>
<feature type="domain" description="AIPP2-like SPOC-like" evidence="7">
    <location>
        <begin position="235"/>
        <end position="361"/>
    </location>
</feature>
<evidence type="ECO:0000256" key="5">
    <source>
        <dbReference type="ARBA" id="ARBA00023163"/>
    </source>
</evidence>
<dbReference type="PANTHER" id="PTHR33304">
    <property type="match status" value="1"/>
</dbReference>
<accession>A0ABR2GAC9</accession>
<keyword evidence="1" id="KW-0479">Metal-binding</keyword>
<evidence type="ECO:0000256" key="3">
    <source>
        <dbReference type="ARBA" id="ARBA00022833"/>
    </source>
</evidence>
<dbReference type="Gene3D" id="3.30.40.10">
    <property type="entry name" value="Zinc/RING finger domain, C3HC4 (zinc finger)"/>
    <property type="match status" value="1"/>
</dbReference>
<evidence type="ECO:0000259" key="7">
    <source>
        <dbReference type="Pfam" id="PF23121"/>
    </source>
</evidence>
<dbReference type="InterPro" id="IPR013083">
    <property type="entry name" value="Znf_RING/FYVE/PHD"/>
</dbReference>
<evidence type="ECO:0000313" key="8">
    <source>
        <dbReference type="EMBL" id="KAK8597363.1"/>
    </source>
</evidence>
<feature type="region of interest" description="Disordered" evidence="6">
    <location>
        <begin position="114"/>
        <end position="134"/>
    </location>
</feature>
<evidence type="ECO:0000256" key="6">
    <source>
        <dbReference type="SAM" id="MobiDB-lite"/>
    </source>
</evidence>
<dbReference type="PANTHER" id="PTHR33304:SF18">
    <property type="entry name" value="CHROMATIN REGULATOR PHD FAMILY-RELATED"/>
    <property type="match status" value="1"/>
</dbReference>
<name>A0ABR2GAC9_9ROSI</name>
<evidence type="ECO:0000256" key="2">
    <source>
        <dbReference type="ARBA" id="ARBA00022771"/>
    </source>
</evidence>
<keyword evidence="4" id="KW-0805">Transcription regulation</keyword>
<dbReference type="SUPFAM" id="SSF57903">
    <property type="entry name" value="FYVE/PHD zinc finger"/>
    <property type="match status" value="1"/>
</dbReference>
<dbReference type="Proteomes" id="UP001472677">
    <property type="component" value="Unassembled WGS sequence"/>
</dbReference>
<reference evidence="8 9" key="1">
    <citation type="journal article" date="2024" name="G3 (Bethesda)">
        <title>Genome assembly of Hibiscus sabdariffa L. provides insights into metabolisms of medicinal natural products.</title>
        <authorList>
            <person name="Kim T."/>
        </authorList>
    </citation>
    <scope>NUCLEOTIDE SEQUENCE [LARGE SCALE GENOMIC DNA]</scope>
    <source>
        <strain evidence="8">TK-2024</strain>
        <tissue evidence="8">Old leaves</tissue>
    </source>
</reference>
<sequence>MLVTVCQKCGDRGFSVALIYCDECQVYAIHRYCLFKLPKTFEEYVVWFCVDCEPKAVESSSLQQAVPATSPQSRLKDSIVGKLKGKNDIKIKKKKKKRKRKKIEYDCGSLAESNVQRQSSQTPRESSIVGGTSSSKEAVLTEAKAKAFPSNSCSHSRGSDWINIDDGAGSVNNSMSLVAIDKHLNIIENNSSDRWKVVDDKYSDDVAGRIHAVAAGNQIPRNVYVPAQPIFESVWRGSFDVSVENLTIEVVAHLSSLACLKVCETAKCLPQLLHLELLPRCDVWPKGFKKSGPSDESIALYFFPSDEREVKILDNLIDKMIGRDLGIRVIVQDVELLVYTSNLLPANFQRFQEKLYLWGVFRAKQPSHLTNGEDNSCATALTWDSCSPVSPLSDNGSSLFGYGNS</sequence>
<comment type="caution">
    <text evidence="8">The sequence shown here is derived from an EMBL/GenBank/DDBJ whole genome shotgun (WGS) entry which is preliminary data.</text>
</comment>
<keyword evidence="9" id="KW-1185">Reference proteome</keyword>
<evidence type="ECO:0000313" key="9">
    <source>
        <dbReference type="Proteomes" id="UP001472677"/>
    </source>
</evidence>
<gene>
    <name evidence="8" type="ORF">V6N12_065833</name>
</gene>
<dbReference type="Pfam" id="PF23121">
    <property type="entry name" value="SPOC_AIPP2"/>
    <property type="match status" value="1"/>
</dbReference>
<dbReference type="InterPro" id="IPR011011">
    <property type="entry name" value="Znf_FYVE_PHD"/>
</dbReference>
<keyword evidence="2" id="KW-0863">Zinc-finger</keyword>
<keyword evidence="5" id="KW-0804">Transcription</keyword>
<dbReference type="InterPro" id="IPR049914">
    <property type="entry name" value="PHD1-3/5-6"/>
</dbReference>
<dbReference type="InterPro" id="IPR056280">
    <property type="entry name" value="AIPP2-like_SPOC"/>
</dbReference>
<evidence type="ECO:0000256" key="1">
    <source>
        <dbReference type="ARBA" id="ARBA00022723"/>
    </source>
</evidence>
<keyword evidence="3" id="KW-0862">Zinc</keyword>
<proteinExistence type="predicted"/>
<evidence type="ECO:0000256" key="4">
    <source>
        <dbReference type="ARBA" id="ARBA00023015"/>
    </source>
</evidence>
<organism evidence="8 9">
    <name type="scientific">Hibiscus sabdariffa</name>
    <name type="common">roselle</name>
    <dbReference type="NCBI Taxonomy" id="183260"/>
    <lineage>
        <taxon>Eukaryota</taxon>
        <taxon>Viridiplantae</taxon>
        <taxon>Streptophyta</taxon>
        <taxon>Embryophyta</taxon>
        <taxon>Tracheophyta</taxon>
        <taxon>Spermatophyta</taxon>
        <taxon>Magnoliopsida</taxon>
        <taxon>eudicotyledons</taxon>
        <taxon>Gunneridae</taxon>
        <taxon>Pentapetalae</taxon>
        <taxon>rosids</taxon>
        <taxon>malvids</taxon>
        <taxon>Malvales</taxon>
        <taxon>Malvaceae</taxon>
        <taxon>Malvoideae</taxon>
        <taxon>Hibiscus</taxon>
    </lineage>
</organism>
<protein>
    <recommendedName>
        <fullName evidence="7">AIPP2-like SPOC-like domain-containing protein</fullName>
    </recommendedName>
</protein>